<keyword evidence="1" id="KW-0812">Transmembrane</keyword>
<name>X1VQ28_9ZZZZ</name>
<keyword evidence="1" id="KW-0472">Membrane</keyword>
<accession>X1VQ28</accession>
<evidence type="ECO:0000313" key="2">
    <source>
        <dbReference type="EMBL" id="GAJ18741.1"/>
    </source>
</evidence>
<organism evidence="2">
    <name type="scientific">marine sediment metagenome</name>
    <dbReference type="NCBI Taxonomy" id="412755"/>
    <lineage>
        <taxon>unclassified sequences</taxon>
        <taxon>metagenomes</taxon>
        <taxon>ecological metagenomes</taxon>
    </lineage>
</organism>
<evidence type="ECO:0000256" key="1">
    <source>
        <dbReference type="SAM" id="Phobius"/>
    </source>
</evidence>
<feature type="transmembrane region" description="Helical" evidence="1">
    <location>
        <begin position="26"/>
        <end position="44"/>
    </location>
</feature>
<gene>
    <name evidence="2" type="ORF">S12H4_62437</name>
</gene>
<comment type="caution">
    <text evidence="2">The sequence shown here is derived from an EMBL/GenBank/DDBJ whole genome shotgun (WGS) entry which is preliminary data.</text>
</comment>
<reference evidence="2" key="1">
    <citation type="journal article" date="2014" name="Front. Microbiol.">
        <title>High frequency of phylogenetically diverse reductive dehalogenase-homologous genes in deep subseafloor sedimentary metagenomes.</title>
        <authorList>
            <person name="Kawai M."/>
            <person name="Futagami T."/>
            <person name="Toyoda A."/>
            <person name="Takaki Y."/>
            <person name="Nishi S."/>
            <person name="Hori S."/>
            <person name="Arai W."/>
            <person name="Tsubouchi T."/>
            <person name="Morono Y."/>
            <person name="Uchiyama I."/>
            <person name="Ito T."/>
            <person name="Fujiyama A."/>
            <person name="Inagaki F."/>
            <person name="Takami H."/>
        </authorList>
    </citation>
    <scope>NUCLEOTIDE SEQUENCE</scope>
    <source>
        <strain evidence="2">Expedition CK06-06</strain>
    </source>
</reference>
<protein>
    <submittedName>
        <fullName evidence="2">Uncharacterized protein</fullName>
    </submittedName>
</protein>
<dbReference type="AlphaFoldDB" id="X1VQ28"/>
<keyword evidence="1" id="KW-1133">Transmembrane helix</keyword>
<feature type="non-terminal residue" evidence="2">
    <location>
        <position position="1"/>
    </location>
</feature>
<sequence length="62" mass="7030">TINIDFRKNLKMAIEAPISKFKKNGLKIYIAVCIVVAIIFAYDARRILGRQIFLYSKGIVGL</sequence>
<proteinExistence type="predicted"/>
<dbReference type="EMBL" id="BARW01041885">
    <property type="protein sequence ID" value="GAJ18741.1"/>
    <property type="molecule type" value="Genomic_DNA"/>
</dbReference>